<dbReference type="SMART" id="SM00387">
    <property type="entry name" value="HATPase_c"/>
    <property type="match status" value="1"/>
</dbReference>
<feature type="domain" description="Histidine kinase" evidence="8">
    <location>
        <begin position="414"/>
        <end position="608"/>
    </location>
</feature>
<dbReference type="RefSeq" id="WP_260592268.1">
    <property type="nucleotide sequence ID" value="NZ_CP104003.1"/>
</dbReference>
<dbReference type="CDD" id="cd00130">
    <property type="entry name" value="PAS"/>
    <property type="match status" value="1"/>
</dbReference>
<dbReference type="PANTHER" id="PTHR43711:SF1">
    <property type="entry name" value="HISTIDINE KINASE 1"/>
    <property type="match status" value="1"/>
</dbReference>
<proteinExistence type="predicted"/>
<dbReference type="SMART" id="SM00388">
    <property type="entry name" value="HisKA"/>
    <property type="match status" value="1"/>
</dbReference>
<keyword evidence="7" id="KW-0175">Coiled coil</keyword>
<sequence>MGADTRLDVLEDLFFEFDETGAFVDWNRLVPEVTGYTDAELAELTPRAFFDDEHAARVLTAIEAVFDEGEATVEAPLVTADGERIPYEFRATRLPDDGDGPARFAGVGRDVSERVRAERERMQALDRMGDGFFSLGRDWTVTETNERGRAILAAAMGETPATATVEGVDLWEAVPAAVGTRFESAYERVLEGREVVTFREHFPPLSAWFDVRAFPSETGVDVYFHDITERERQREALEDRARVLREMHDVVADRERPFDRQVTALVELGRRELGVEYGALSTVADDARTVSAAASTEGVETDAEPALAGSVCRRVVESERTVVAGAPTGESDPAATLDGAEDEVYLGSPIFDRDGAVTATLCFVGGTRRETSFSDWEVTLTDLLSRWIGHGLERERANDRLERQNEQLERLISMTSHDLRNPLNVLEGSVQLAAETGESKYFENSRRAVDRMTELVEDVLTLARVGADVSEYHPVDVDELAEGSWQSVPTDGGRLVADSGVTVEADRMRLRQLFENLFGNAIEHGGWDVTVRVGSLPGAGFYVEDDGPGIPPEDREHVFDRGHSGTPAGTGLGLAIVREIAGAHGWSVEVVESPDGGARFEFEGVTTRAEEGNLEGEGD</sequence>
<dbReference type="GO" id="GO:0000155">
    <property type="term" value="F:phosphorelay sensor kinase activity"/>
    <property type="evidence" value="ECO:0007669"/>
    <property type="project" value="InterPro"/>
</dbReference>
<evidence type="ECO:0000256" key="4">
    <source>
        <dbReference type="ARBA" id="ARBA00022679"/>
    </source>
</evidence>
<dbReference type="Pfam" id="PF08448">
    <property type="entry name" value="PAS_4"/>
    <property type="match status" value="2"/>
</dbReference>
<dbReference type="Pfam" id="PF01590">
    <property type="entry name" value="GAF"/>
    <property type="match status" value="1"/>
</dbReference>
<dbReference type="SUPFAM" id="SSF55781">
    <property type="entry name" value="GAF domain-like"/>
    <property type="match status" value="1"/>
</dbReference>
<evidence type="ECO:0000256" key="1">
    <source>
        <dbReference type="ARBA" id="ARBA00000085"/>
    </source>
</evidence>
<evidence type="ECO:0000256" key="5">
    <source>
        <dbReference type="ARBA" id="ARBA00022777"/>
    </source>
</evidence>
<keyword evidence="6" id="KW-0902">Two-component regulatory system</keyword>
<dbReference type="InterPro" id="IPR036097">
    <property type="entry name" value="HisK_dim/P_sf"/>
</dbReference>
<dbReference type="InterPro" id="IPR003661">
    <property type="entry name" value="HisK_dim/P_dom"/>
</dbReference>
<dbReference type="Gene3D" id="3.30.450.20">
    <property type="entry name" value="PAS domain"/>
    <property type="match status" value="2"/>
</dbReference>
<dbReference type="Pfam" id="PF00512">
    <property type="entry name" value="HisKA"/>
    <property type="match status" value="1"/>
</dbReference>
<keyword evidence="3" id="KW-0597">Phosphoprotein</keyword>
<keyword evidence="12" id="KW-1185">Reference proteome</keyword>
<evidence type="ECO:0000313" key="12">
    <source>
        <dbReference type="Proteomes" id="UP001057580"/>
    </source>
</evidence>
<dbReference type="PROSITE" id="PS50112">
    <property type="entry name" value="PAS"/>
    <property type="match status" value="1"/>
</dbReference>
<dbReference type="PRINTS" id="PR00344">
    <property type="entry name" value="BCTRLSENSOR"/>
</dbReference>
<feature type="domain" description="PAS" evidence="9">
    <location>
        <begin position="7"/>
        <end position="69"/>
    </location>
</feature>
<dbReference type="NCBIfam" id="TIGR00229">
    <property type="entry name" value="sensory_box"/>
    <property type="match status" value="1"/>
</dbReference>
<evidence type="ECO:0000256" key="6">
    <source>
        <dbReference type="ARBA" id="ARBA00023012"/>
    </source>
</evidence>
<dbReference type="InterPro" id="IPR000700">
    <property type="entry name" value="PAS-assoc_C"/>
</dbReference>
<feature type="domain" description="PAC" evidence="10">
    <location>
        <begin position="71"/>
        <end position="123"/>
    </location>
</feature>
<dbReference type="SUPFAM" id="SSF55785">
    <property type="entry name" value="PYP-like sensor domain (PAS domain)"/>
    <property type="match status" value="2"/>
</dbReference>
<dbReference type="SUPFAM" id="SSF55874">
    <property type="entry name" value="ATPase domain of HSP90 chaperone/DNA topoisomerase II/histidine kinase"/>
    <property type="match status" value="1"/>
</dbReference>
<dbReference type="KEGG" id="ssai:N0B31_14120"/>
<evidence type="ECO:0000256" key="3">
    <source>
        <dbReference type="ARBA" id="ARBA00022553"/>
    </source>
</evidence>
<dbReference type="EC" id="2.7.13.3" evidence="2"/>
<dbReference type="InterPro" id="IPR005467">
    <property type="entry name" value="His_kinase_dom"/>
</dbReference>
<dbReference type="InterPro" id="IPR003018">
    <property type="entry name" value="GAF"/>
</dbReference>
<dbReference type="InterPro" id="IPR004358">
    <property type="entry name" value="Sig_transdc_His_kin-like_C"/>
</dbReference>
<dbReference type="Gene3D" id="1.10.287.130">
    <property type="match status" value="1"/>
</dbReference>
<dbReference type="Proteomes" id="UP001057580">
    <property type="component" value="Chromosome"/>
</dbReference>
<dbReference type="AlphaFoldDB" id="A0A9E7R0Y3"/>
<dbReference type="PROSITE" id="PS50109">
    <property type="entry name" value="HIS_KIN"/>
    <property type="match status" value="1"/>
</dbReference>
<gene>
    <name evidence="11" type="ORF">N0B31_14120</name>
</gene>
<dbReference type="GeneID" id="74943580"/>
<dbReference type="EMBL" id="CP104003">
    <property type="protein sequence ID" value="UWM53274.1"/>
    <property type="molecule type" value="Genomic_DNA"/>
</dbReference>
<comment type="catalytic activity">
    <reaction evidence="1">
        <text>ATP + protein L-histidine = ADP + protein N-phospho-L-histidine.</text>
        <dbReference type="EC" id="2.7.13.3"/>
    </reaction>
</comment>
<feature type="coiled-coil region" evidence="7">
    <location>
        <begin position="391"/>
        <end position="418"/>
    </location>
</feature>
<name>A0A9E7R0Y3_9EURY</name>
<dbReference type="Gene3D" id="3.30.450.40">
    <property type="match status" value="1"/>
</dbReference>
<dbReference type="InterPro" id="IPR050736">
    <property type="entry name" value="Sensor_HK_Regulatory"/>
</dbReference>
<accession>A0A9E7R0Y3</accession>
<dbReference type="SUPFAM" id="SSF47384">
    <property type="entry name" value="Homodimeric domain of signal transducing histidine kinase"/>
    <property type="match status" value="1"/>
</dbReference>
<dbReference type="InterPro" id="IPR036890">
    <property type="entry name" value="HATPase_C_sf"/>
</dbReference>
<dbReference type="Pfam" id="PF02518">
    <property type="entry name" value="HATPase_c"/>
    <property type="match status" value="1"/>
</dbReference>
<evidence type="ECO:0000256" key="2">
    <source>
        <dbReference type="ARBA" id="ARBA00012438"/>
    </source>
</evidence>
<evidence type="ECO:0000256" key="7">
    <source>
        <dbReference type="SAM" id="Coils"/>
    </source>
</evidence>
<dbReference type="PANTHER" id="PTHR43711">
    <property type="entry name" value="TWO-COMPONENT HISTIDINE KINASE"/>
    <property type="match status" value="1"/>
</dbReference>
<dbReference type="InterPro" id="IPR029016">
    <property type="entry name" value="GAF-like_dom_sf"/>
</dbReference>
<evidence type="ECO:0000259" key="10">
    <source>
        <dbReference type="PROSITE" id="PS50113"/>
    </source>
</evidence>
<dbReference type="InterPro" id="IPR000014">
    <property type="entry name" value="PAS"/>
</dbReference>
<keyword evidence="5" id="KW-0418">Kinase</keyword>
<protein>
    <recommendedName>
        <fullName evidence="2">histidine kinase</fullName>
        <ecNumber evidence="2">2.7.13.3</ecNumber>
    </recommendedName>
</protein>
<evidence type="ECO:0000313" key="11">
    <source>
        <dbReference type="EMBL" id="UWM53274.1"/>
    </source>
</evidence>
<keyword evidence="4" id="KW-0808">Transferase</keyword>
<dbReference type="InterPro" id="IPR013656">
    <property type="entry name" value="PAS_4"/>
</dbReference>
<reference evidence="11" key="1">
    <citation type="submission" date="2022-09" db="EMBL/GenBank/DDBJ databases">
        <title>Diverse halophilic archaea isolated from saline environments.</title>
        <authorList>
            <person name="Cui H.-L."/>
        </authorList>
    </citation>
    <scope>NUCLEOTIDE SEQUENCE</scope>
    <source>
        <strain evidence="11">ZS-35-S2</strain>
    </source>
</reference>
<evidence type="ECO:0000259" key="9">
    <source>
        <dbReference type="PROSITE" id="PS50112"/>
    </source>
</evidence>
<dbReference type="CDD" id="cd00082">
    <property type="entry name" value="HisKA"/>
    <property type="match status" value="1"/>
</dbReference>
<dbReference type="Gene3D" id="3.30.565.10">
    <property type="entry name" value="Histidine kinase-like ATPase, C-terminal domain"/>
    <property type="match status" value="1"/>
</dbReference>
<dbReference type="CDD" id="cd00075">
    <property type="entry name" value="HATPase"/>
    <property type="match status" value="1"/>
</dbReference>
<organism evidence="11 12">
    <name type="scientific">Salinirubellus salinus</name>
    <dbReference type="NCBI Taxonomy" id="1364945"/>
    <lineage>
        <taxon>Archaea</taxon>
        <taxon>Methanobacteriati</taxon>
        <taxon>Methanobacteriota</taxon>
        <taxon>Stenosarchaea group</taxon>
        <taxon>Halobacteria</taxon>
        <taxon>Halobacteriales</taxon>
        <taxon>Natronomonadaceae</taxon>
        <taxon>Salinirubellus</taxon>
    </lineage>
</organism>
<evidence type="ECO:0000259" key="8">
    <source>
        <dbReference type="PROSITE" id="PS50109"/>
    </source>
</evidence>
<dbReference type="PROSITE" id="PS50113">
    <property type="entry name" value="PAC"/>
    <property type="match status" value="1"/>
</dbReference>
<dbReference type="SMART" id="SM00065">
    <property type="entry name" value="GAF"/>
    <property type="match status" value="1"/>
</dbReference>
<dbReference type="InterPro" id="IPR003594">
    <property type="entry name" value="HATPase_dom"/>
</dbReference>
<dbReference type="InterPro" id="IPR035965">
    <property type="entry name" value="PAS-like_dom_sf"/>
</dbReference>